<reference evidence="13" key="1">
    <citation type="submission" date="2025-08" db="UniProtKB">
        <authorList>
            <consortium name="RefSeq"/>
        </authorList>
    </citation>
    <scope>IDENTIFICATION</scope>
    <source>
        <tissue evidence="13">Spleen</tissue>
    </source>
</reference>
<dbReference type="GO" id="GO:0060426">
    <property type="term" value="P:lung vasculature development"/>
    <property type="evidence" value="ECO:0007669"/>
    <property type="project" value="Ensembl"/>
</dbReference>
<dbReference type="PANTHER" id="PTHR10633">
    <property type="entry name" value="LEUKEMIA INHIBITORY FACTOR"/>
    <property type="match status" value="1"/>
</dbReference>
<dbReference type="PROSITE" id="PS00590">
    <property type="entry name" value="LIF_OSM"/>
    <property type="match status" value="1"/>
</dbReference>
<dbReference type="GO" id="GO:0045651">
    <property type="term" value="P:positive regulation of macrophage differentiation"/>
    <property type="evidence" value="ECO:0007669"/>
    <property type="project" value="Ensembl"/>
</dbReference>
<keyword evidence="12" id="KW-1185">Reference proteome</keyword>
<comment type="similarity">
    <text evidence="2">Belongs to the LIF/OSM family.</text>
</comment>
<dbReference type="CTD" id="3976"/>
<dbReference type="GO" id="GO:1904894">
    <property type="term" value="P:positive regulation of receptor signaling pathway via STAT"/>
    <property type="evidence" value="ECO:0007669"/>
    <property type="project" value="Ensembl"/>
</dbReference>
<evidence type="ECO:0000256" key="9">
    <source>
        <dbReference type="ARBA" id="ARBA00023180"/>
    </source>
</evidence>
<accession>A0A6P5L240</accession>
<gene>
    <name evidence="13" type="primary">LIF</name>
</gene>
<dbReference type="FunCoup" id="A0A6P5L240">
    <property type="interactions" value="472"/>
</dbReference>
<dbReference type="GO" id="GO:0043410">
    <property type="term" value="P:positive regulation of MAPK cascade"/>
    <property type="evidence" value="ECO:0007669"/>
    <property type="project" value="Ensembl"/>
</dbReference>
<dbReference type="GO" id="GO:0048286">
    <property type="term" value="P:lung alveolus development"/>
    <property type="evidence" value="ECO:0007669"/>
    <property type="project" value="Ensembl"/>
</dbReference>
<evidence type="ECO:0000256" key="10">
    <source>
        <dbReference type="ARBA" id="ARBA00024822"/>
    </source>
</evidence>
<dbReference type="GO" id="GO:0060463">
    <property type="term" value="P:lung lobe morphogenesis"/>
    <property type="evidence" value="ECO:0007669"/>
    <property type="project" value="Ensembl"/>
</dbReference>
<dbReference type="GO" id="GO:0033630">
    <property type="term" value="P:positive regulation of cell adhesion mediated by integrin"/>
    <property type="evidence" value="ECO:0007669"/>
    <property type="project" value="Ensembl"/>
</dbReference>
<dbReference type="PANTHER" id="PTHR10633:SF0">
    <property type="entry name" value="LEUKEMIA INHIBITORY FACTOR"/>
    <property type="match status" value="1"/>
</dbReference>
<dbReference type="GO" id="GO:0007566">
    <property type="term" value="P:embryo implantation"/>
    <property type="evidence" value="ECO:0007669"/>
    <property type="project" value="Ensembl"/>
</dbReference>
<dbReference type="GO" id="GO:0035019">
    <property type="term" value="P:somatic stem cell population maintenance"/>
    <property type="evidence" value="ECO:0007669"/>
    <property type="project" value="Ensembl"/>
</dbReference>
<keyword evidence="8" id="KW-1015">Disulfide bond</keyword>
<dbReference type="GO" id="GO:0046888">
    <property type="term" value="P:negative regulation of hormone secretion"/>
    <property type="evidence" value="ECO:0007669"/>
    <property type="project" value="Ensembl"/>
</dbReference>
<proteinExistence type="inferred from homology"/>
<keyword evidence="6" id="KW-0732">Signal</keyword>
<evidence type="ECO:0000313" key="12">
    <source>
        <dbReference type="Proteomes" id="UP000515140"/>
    </source>
</evidence>
<evidence type="ECO:0000256" key="4">
    <source>
        <dbReference type="ARBA" id="ARBA00022514"/>
    </source>
</evidence>
<dbReference type="GO" id="GO:0048144">
    <property type="term" value="P:fibroblast proliferation"/>
    <property type="evidence" value="ECO:0007669"/>
    <property type="project" value="Ensembl"/>
</dbReference>
<evidence type="ECO:0000256" key="7">
    <source>
        <dbReference type="ARBA" id="ARBA00023030"/>
    </source>
</evidence>
<dbReference type="GO" id="GO:0010628">
    <property type="term" value="P:positive regulation of gene expression"/>
    <property type="evidence" value="ECO:0007669"/>
    <property type="project" value="Ensembl"/>
</dbReference>
<dbReference type="GO" id="GO:0097696">
    <property type="term" value="P:cell surface receptor signaling pathway via STAT"/>
    <property type="evidence" value="ECO:0007669"/>
    <property type="project" value="Ensembl"/>
</dbReference>
<dbReference type="GO" id="GO:0005146">
    <property type="term" value="F:leukemia inhibitory factor receptor binding"/>
    <property type="evidence" value="ECO:0007669"/>
    <property type="project" value="Ensembl"/>
</dbReference>
<dbReference type="SMART" id="SM00080">
    <property type="entry name" value="LIF_OSM"/>
    <property type="match status" value="1"/>
</dbReference>
<dbReference type="GO" id="GO:0006955">
    <property type="term" value="P:immune response"/>
    <property type="evidence" value="ECO:0007669"/>
    <property type="project" value="InterPro"/>
</dbReference>
<dbReference type="GO" id="GO:0048146">
    <property type="term" value="P:positive regulation of fibroblast proliferation"/>
    <property type="evidence" value="ECO:0007669"/>
    <property type="project" value="Ensembl"/>
</dbReference>
<dbReference type="GO" id="GO:0005125">
    <property type="term" value="F:cytokine activity"/>
    <property type="evidence" value="ECO:0007669"/>
    <property type="project" value="UniProtKB-KW"/>
</dbReference>
<dbReference type="GO" id="GO:0048861">
    <property type="term" value="P:leukemia inhibitory factor signaling pathway"/>
    <property type="evidence" value="ECO:0007669"/>
    <property type="project" value="Ensembl"/>
</dbReference>
<evidence type="ECO:0000256" key="1">
    <source>
        <dbReference type="ARBA" id="ARBA00004613"/>
    </source>
</evidence>
<feature type="region of interest" description="Disordered" evidence="11">
    <location>
        <begin position="1"/>
        <end position="30"/>
    </location>
</feature>
<dbReference type="GeneID" id="110215332"/>
<dbReference type="InterPro" id="IPR003624">
    <property type="entry name" value="Leukemia_IF"/>
</dbReference>
<dbReference type="InterPro" id="IPR001581">
    <property type="entry name" value="Leukemia_IF/oncostatin"/>
</dbReference>
<dbReference type="GO" id="GO:0060707">
    <property type="term" value="P:trophoblast giant cell differentiation"/>
    <property type="evidence" value="ECO:0007669"/>
    <property type="project" value="Ensembl"/>
</dbReference>
<keyword evidence="5" id="KW-0964">Secreted</keyword>
<evidence type="ECO:0000313" key="13">
    <source>
        <dbReference type="RefSeq" id="XP_020852355.1"/>
    </source>
</evidence>
<dbReference type="GO" id="GO:0010467">
    <property type="term" value="P:gene expression"/>
    <property type="evidence" value="ECO:0007669"/>
    <property type="project" value="Ensembl"/>
</dbReference>
<dbReference type="GO" id="GO:0008083">
    <property type="term" value="F:growth factor activity"/>
    <property type="evidence" value="ECO:0007669"/>
    <property type="project" value="UniProtKB-KW"/>
</dbReference>
<dbReference type="GO" id="GO:0140013">
    <property type="term" value="P:meiotic nuclear division"/>
    <property type="evidence" value="ECO:0007669"/>
    <property type="project" value="Ensembl"/>
</dbReference>
<dbReference type="GO" id="GO:0001666">
    <property type="term" value="P:response to hypoxia"/>
    <property type="evidence" value="ECO:0007669"/>
    <property type="project" value="Ensembl"/>
</dbReference>
<name>A0A6P5L240_PHACI</name>
<organism evidence="12 13">
    <name type="scientific">Phascolarctos cinereus</name>
    <name type="common">Koala</name>
    <dbReference type="NCBI Taxonomy" id="38626"/>
    <lineage>
        <taxon>Eukaryota</taxon>
        <taxon>Metazoa</taxon>
        <taxon>Chordata</taxon>
        <taxon>Craniata</taxon>
        <taxon>Vertebrata</taxon>
        <taxon>Euteleostomi</taxon>
        <taxon>Mammalia</taxon>
        <taxon>Metatheria</taxon>
        <taxon>Diprotodontia</taxon>
        <taxon>Phascolarctidae</taxon>
        <taxon>Phascolarctos</taxon>
    </lineage>
</organism>
<dbReference type="GO" id="GO:0048863">
    <property type="term" value="P:stem cell differentiation"/>
    <property type="evidence" value="ECO:0007669"/>
    <property type="project" value="Ensembl"/>
</dbReference>
<dbReference type="GO" id="GO:0045835">
    <property type="term" value="P:negative regulation of meiotic nuclear division"/>
    <property type="evidence" value="ECO:0007669"/>
    <property type="project" value="Ensembl"/>
</dbReference>
<dbReference type="AlphaFoldDB" id="A0A6P5L240"/>
<evidence type="ECO:0000256" key="8">
    <source>
        <dbReference type="ARBA" id="ARBA00023157"/>
    </source>
</evidence>
<dbReference type="PRINTS" id="PR01883">
    <property type="entry name" value="LEUKAEMIAIF"/>
</dbReference>
<dbReference type="RefSeq" id="XP_020852355.1">
    <property type="nucleotide sequence ID" value="XM_020996696.1"/>
</dbReference>
<dbReference type="GO" id="GO:0072307">
    <property type="term" value="P:regulation of metanephric nephron tubule epithelial cell differentiation"/>
    <property type="evidence" value="ECO:0007669"/>
    <property type="project" value="Ensembl"/>
</dbReference>
<keyword evidence="9" id="KW-0325">Glycoprotein</keyword>
<dbReference type="KEGG" id="pcw:110215332"/>
<dbReference type="GO" id="GO:0048644">
    <property type="term" value="P:muscle organ morphogenesis"/>
    <property type="evidence" value="ECO:0007669"/>
    <property type="project" value="Ensembl"/>
</dbReference>
<evidence type="ECO:0000256" key="6">
    <source>
        <dbReference type="ARBA" id="ARBA00022729"/>
    </source>
</evidence>
<dbReference type="GO" id="GO:0072108">
    <property type="term" value="P:positive regulation of mesenchymal to epithelial transition involved in metanephros morphogenesis"/>
    <property type="evidence" value="ECO:0007669"/>
    <property type="project" value="Ensembl"/>
</dbReference>
<sequence>MAPWRPPLQHPEDEEEEAAESGAPGLSRTERPLKAGVMPLLLVLHWKHGAGSPLPITPDDPKCEMRHQCQGNLTFQIRNQLNQLNNSAPELFTYYYKAQGDPFQTNLDKLCNPNVTDFPPFHANGTDKEKLVELYRIIAYLNASLGNITRDQRALNPGALPLLSQLNITTAVMRGLLNNLTCRLCKKYHVAHVSVSYGPDTSTKDTFQKKKLGCHLLGKYKQVISLVAQAF</sequence>
<dbReference type="GO" id="GO:0001974">
    <property type="term" value="P:blood vessel remodeling"/>
    <property type="evidence" value="ECO:0007669"/>
    <property type="project" value="Ensembl"/>
</dbReference>
<evidence type="ECO:0000256" key="11">
    <source>
        <dbReference type="SAM" id="MobiDB-lite"/>
    </source>
</evidence>
<evidence type="ECO:0000256" key="3">
    <source>
        <dbReference type="ARBA" id="ARBA00016836"/>
    </source>
</evidence>
<dbReference type="FunFam" id="1.20.1250.10:FF:000018">
    <property type="entry name" value="leukemia inhibitory factor"/>
    <property type="match status" value="1"/>
</dbReference>
<dbReference type="Gene3D" id="1.20.1250.10">
    <property type="match status" value="1"/>
</dbReference>
<dbReference type="GO" id="GO:0005829">
    <property type="term" value="C:cytosol"/>
    <property type="evidence" value="ECO:0007669"/>
    <property type="project" value="Ensembl"/>
</dbReference>
<dbReference type="GO" id="GO:0048711">
    <property type="term" value="P:positive regulation of astrocyte differentiation"/>
    <property type="evidence" value="ECO:0007669"/>
    <property type="project" value="Ensembl"/>
</dbReference>
<evidence type="ECO:0000256" key="2">
    <source>
        <dbReference type="ARBA" id="ARBA00005971"/>
    </source>
</evidence>
<dbReference type="GO" id="GO:0046697">
    <property type="term" value="P:decidualization"/>
    <property type="evidence" value="ECO:0007669"/>
    <property type="project" value="Ensembl"/>
</dbReference>
<dbReference type="GO" id="GO:0008285">
    <property type="term" value="P:negative regulation of cell population proliferation"/>
    <property type="evidence" value="ECO:0007669"/>
    <property type="project" value="Ensembl"/>
</dbReference>
<dbReference type="GO" id="GO:0048666">
    <property type="term" value="P:neuron development"/>
    <property type="evidence" value="ECO:0007669"/>
    <property type="project" value="Ensembl"/>
</dbReference>
<dbReference type="InterPro" id="IPR019827">
    <property type="entry name" value="Leukemia_IF/oncostatin_CS"/>
</dbReference>
<dbReference type="InterPro" id="IPR009079">
    <property type="entry name" value="4_helix_cytokine-like_core"/>
</dbReference>
<protein>
    <recommendedName>
        <fullName evidence="3">Leukemia inhibitory factor</fullName>
    </recommendedName>
</protein>
<dbReference type="InParanoid" id="A0A6P5L240"/>
<dbReference type="GO" id="GO:0045944">
    <property type="term" value="P:positive regulation of transcription by RNA polymerase II"/>
    <property type="evidence" value="ECO:0007669"/>
    <property type="project" value="Ensembl"/>
</dbReference>
<keyword evidence="4" id="KW-0202">Cytokine</keyword>
<dbReference type="Pfam" id="PF01291">
    <property type="entry name" value="LIF_OSM"/>
    <property type="match status" value="1"/>
</dbReference>
<dbReference type="SUPFAM" id="SSF47266">
    <property type="entry name" value="4-helical cytokines"/>
    <property type="match status" value="1"/>
</dbReference>
<dbReference type="GO" id="GO:0000902">
    <property type="term" value="P:cell morphogenesis"/>
    <property type="evidence" value="ECO:0007669"/>
    <property type="project" value="Ensembl"/>
</dbReference>
<comment type="subcellular location">
    <subcellularLocation>
        <location evidence="1">Secreted</location>
    </subcellularLocation>
</comment>
<evidence type="ECO:0000256" key="5">
    <source>
        <dbReference type="ARBA" id="ARBA00022525"/>
    </source>
</evidence>
<comment type="function">
    <text evidence="10">LIF has the capacity to induce terminal differentiation in leukemic cells. Its activities include the induction of hematopoietic differentiation in normal and myeloid leukemia cells, the induction of neuronal cell differentiation, and the stimulation of acute-phase protein synthesis in hepatocytes.</text>
</comment>
<dbReference type="GO" id="GO:0070373">
    <property type="term" value="P:negative regulation of ERK1 and ERK2 cascade"/>
    <property type="evidence" value="ECO:0007669"/>
    <property type="project" value="Ensembl"/>
</dbReference>
<dbReference type="GO" id="GO:0005615">
    <property type="term" value="C:extracellular space"/>
    <property type="evidence" value="ECO:0007669"/>
    <property type="project" value="UniProtKB-KW"/>
</dbReference>
<keyword evidence="7" id="KW-0339">Growth factor</keyword>
<dbReference type="Proteomes" id="UP000515140">
    <property type="component" value="Unplaced"/>
</dbReference>